<evidence type="ECO:0000256" key="2">
    <source>
        <dbReference type="ARBA" id="ARBA00023125"/>
    </source>
</evidence>
<comment type="caution">
    <text evidence="5">The sequence shown here is derived from an EMBL/GenBank/DDBJ whole genome shotgun (WGS) entry which is preliminary data.</text>
</comment>
<reference evidence="6" key="1">
    <citation type="submission" date="2018-12" db="EMBL/GenBank/DDBJ databases">
        <title>Tengunoibacter tsumagoiensis gen. nov., sp. nov., Dictyobacter kobayashii sp. nov., D. alpinus sp. nov., and D. joshuensis sp. nov. and description of Dictyobacteraceae fam. nov. within the order Ktedonobacterales isolated from Tengu-no-mugimeshi.</title>
        <authorList>
            <person name="Wang C.M."/>
            <person name="Zheng Y."/>
            <person name="Sakai Y."/>
            <person name="Toyoda A."/>
            <person name="Minakuchi Y."/>
            <person name="Abe K."/>
            <person name="Yokota A."/>
            <person name="Yabe S."/>
        </authorList>
    </citation>
    <scope>NUCLEOTIDE SEQUENCE [LARGE SCALE GENOMIC DNA]</scope>
    <source>
        <strain evidence="6">Uno16</strain>
    </source>
</reference>
<accession>A0A402BHS6</accession>
<evidence type="ECO:0000259" key="4">
    <source>
        <dbReference type="PROSITE" id="PS01124"/>
    </source>
</evidence>
<dbReference type="Pfam" id="PF02311">
    <property type="entry name" value="AraC_binding"/>
    <property type="match status" value="1"/>
</dbReference>
<organism evidence="5 6">
    <name type="scientific">Dictyobacter alpinus</name>
    <dbReference type="NCBI Taxonomy" id="2014873"/>
    <lineage>
        <taxon>Bacteria</taxon>
        <taxon>Bacillati</taxon>
        <taxon>Chloroflexota</taxon>
        <taxon>Ktedonobacteria</taxon>
        <taxon>Ktedonobacterales</taxon>
        <taxon>Dictyobacteraceae</taxon>
        <taxon>Dictyobacter</taxon>
    </lineage>
</organism>
<dbReference type="OrthoDB" id="9801721at2"/>
<dbReference type="InterPro" id="IPR037923">
    <property type="entry name" value="HTH-like"/>
</dbReference>
<evidence type="ECO:0000256" key="1">
    <source>
        <dbReference type="ARBA" id="ARBA00023015"/>
    </source>
</evidence>
<dbReference type="GO" id="GO:0003700">
    <property type="term" value="F:DNA-binding transcription factor activity"/>
    <property type="evidence" value="ECO:0007669"/>
    <property type="project" value="InterPro"/>
</dbReference>
<feature type="domain" description="HTH araC/xylS-type" evidence="4">
    <location>
        <begin position="176"/>
        <end position="274"/>
    </location>
</feature>
<dbReference type="GO" id="GO:0043565">
    <property type="term" value="F:sequence-specific DNA binding"/>
    <property type="evidence" value="ECO:0007669"/>
    <property type="project" value="InterPro"/>
</dbReference>
<evidence type="ECO:0000313" key="5">
    <source>
        <dbReference type="EMBL" id="GCE30964.1"/>
    </source>
</evidence>
<keyword evidence="6" id="KW-1185">Reference proteome</keyword>
<keyword evidence="1" id="KW-0805">Transcription regulation</keyword>
<dbReference type="RefSeq" id="WP_126630989.1">
    <property type="nucleotide sequence ID" value="NZ_BIFT01000002.1"/>
</dbReference>
<evidence type="ECO:0000313" key="6">
    <source>
        <dbReference type="Proteomes" id="UP000287171"/>
    </source>
</evidence>
<dbReference type="SUPFAM" id="SSF51215">
    <property type="entry name" value="Regulatory protein AraC"/>
    <property type="match status" value="1"/>
</dbReference>
<dbReference type="PROSITE" id="PS01124">
    <property type="entry name" value="HTH_ARAC_FAMILY_2"/>
    <property type="match status" value="1"/>
</dbReference>
<dbReference type="SMART" id="SM00342">
    <property type="entry name" value="HTH_ARAC"/>
    <property type="match status" value="1"/>
</dbReference>
<proteinExistence type="predicted"/>
<keyword evidence="2" id="KW-0238">DNA-binding</keyword>
<dbReference type="Gene3D" id="1.10.10.60">
    <property type="entry name" value="Homeodomain-like"/>
    <property type="match status" value="2"/>
</dbReference>
<dbReference type="InterPro" id="IPR003313">
    <property type="entry name" value="AraC-bd"/>
</dbReference>
<dbReference type="SUPFAM" id="SSF46689">
    <property type="entry name" value="Homeodomain-like"/>
    <property type="match status" value="2"/>
</dbReference>
<gene>
    <name evidence="5" type="ORF">KDA_64480</name>
</gene>
<dbReference type="PANTHER" id="PTHR43280:SF28">
    <property type="entry name" value="HTH-TYPE TRANSCRIPTIONAL ACTIVATOR RHAS"/>
    <property type="match status" value="1"/>
</dbReference>
<evidence type="ECO:0000256" key="3">
    <source>
        <dbReference type="ARBA" id="ARBA00023163"/>
    </source>
</evidence>
<dbReference type="AlphaFoldDB" id="A0A402BHS6"/>
<dbReference type="Proteomes" id="UP000287171">
    <property type="component" value="Unassembled WGS sequence"/>
</dbReference>
<dbReference type="Gene3D" id="2.60.120.10">
    <property type="entry name" value="Jelly Rolls"/>
    <property type="match status" value="1"/>
</dbReference>
<dbReference type="EMBL" id="BIFT01000002">
    <property type="protein sequence ID" value="GCE30964.1"/>
    <property type="molecule type" value="Genomic_DNA"/>
</dbReference>
<protein>
    <recommendedName>
        <fullName evidence="4">HTH araC/xylS-type domain-containing protein</fullName>
    </recommendedName>
</protein>
<name>A0A402BHS6_9CHLR</name>
<keyword evidence="3" id="KW-0804">Transcription</keyword>
<dbReference type="Pfam" id="PF12833">
    <property type="entry name" value="HTH_18"/>
    <property type="match status" value="1"/>
</dbReference>
<dbReference type="InterPro" id="IPR009057">
    <property type="entry name" value="Homeodomain-like_sf"/>
</dbReference>
<dbReference type="PANTHER" id="PTHR43280">
    <property type="entry name" value="ARAC-FAMILY TRANSCRIPTIONAL REGULATOR"/>
    <property type="match status" value="1"/>
</dbReference>
<sequence>MRDYVTFLPLVSKHAQENLLYCSIVGFAKTSPDERFFRSNVHSYEIFYVTAGKGKLFVEGVPYTFAQGDLVLLNLQADHGYISDECDPYEFFYLNFHYHDLAHLPGSWFQLQNPVILHLESASIESLFIKILAYVEGQSSDWEAQVSALIYLLLMQFYAFLFAKAGMSSFQPTWIVPVKQWIEQHLEQKLAVEDLAKIANISTYHFIREFKKHVHVTPLEYVISRRVTRAKYLLMKSNQSIEQIGRMVGFPSQYSMIHNFKRLEGKTPSAFRKSIQGLHNVE</sequence>
<dbReference type="InterPro" id="IPR014710">
    <property type="entry name" value="RmlC-like_jellyroll"/>
</dbReference>
<dbReference type="InterPro" id="IPR018060">
    <property type="entry name" value="HTH_AraC"/>
</dbReference>